<feature type="domain" description="Large ribosomal subunit protein bL25 L25" evidence="6">
    <location>
        <begin position="4"/>
        <end position="90"/>
    </location>
</feature>
<gene>
    <name evidence="5" type="primary">rplY</name>
    <name evidence="5" type="synonym">ctc</name>
    <name evidence="8" type="ORF">CP373A1_03665</name>
</gene>
<dbReference type="Gene3D" id="2.40.240.10">
    <property type="entry name" value="Ribosomal Protein L25, Chain P"/>
    <property type="match status" value="1"/>
</dbReference>
<sequence length="195" mass="21847">MNNLNLIKRENKTSHWAKKERRAGKVPGVLYGKGVSNLLFEIGELELCREISSTGEHGIINYNIEGEEHKALLREVQRDPVTHKIIHVDLEEIAGNNTIQSEVPIQFVGEEWISKRGAILQKEQELVKVSCKPDELPKSIKFDVSKGGLGSVFRYSDLEVGEEISILDDIKGVIASISNEKRLTSALGEEEKEDN</sequence>
<dbReference type="PANTHER" id="PTHR33284">
    <property type="entry name" value="RIBOSOMAL PROTEIN L25/GLN-TRNA SYNTHETASE, ANTI-CODON-BINDING DOMAIN-CONTAINING PROTEIN"/>
    <property type="match status" value="1"/>
</dbReference>
<dbReference type="InterPro" id="IPR020056">
    <property type="entry name" value="Rbsml_bL25/Gln-tRNA_synth_N"/>
</dbReference>
<dbReference type="eggNOG" id="COG1825">
    <property type="taxonomic scope" value="Bacteria"/>
</dbReference>
<dbReference type="InterPro" id="IPR001021">
    <property type="entry name" value="Ribosomal_bL25_long"/>
</dbReference>
<dbReference type="PANTHER" id="PTHR33284:SF1">
    <property type="entry name" value="RIBOSOMAL PROTEIN L25_GLN-TRNA SYNTHETASE, ANTI-CODON-BINDING DOMAIN-CONTAINING PROTEIN"/>
    <property type="match status" value="1"/>
</dbReference>
<keyword evidence="2 5" id="KW-0694">RNA-binding</keyword>
<dbReference type="RefSeq" id="WP_027097631.1">
    <property type="nucleotide sequence ID" value="NZ_CABHIH010000001.1"/>
</dbReference>
<accession>A0A174G4G8</accession>
<keyword evidence="9" id="KW-1185">Reference proteome</keyword>
<evidence type="ECO:0000259" key="7">
    <source>
        <dbReference type="Pfam" id="PF14693"/>
    </source>
</evidence>
<evidence type="ECO:0000256" key="3">
    <source>
        <dbReference type="ARBA" id="ARBA00022980"/>
    </source>
</evidence>
<dbReference type="InterPro" id="IPR029751">
    <property type="entry name" value="Ribosomal_L25_dom"/>
</dbReference>
<feature type="domain" description="Large ribosomal subunit protein bL25 beta" evidence="7">
    <location>
        <begin position="99"/>
        <end position="179"/>
    </location>
</feature>
<evidence type="ECO:0000256" key="2">
    <source>
        <dbReference type="ARBA" id="ARBA00022884"/>
    </source>
</evidence>
<dbReference type="HAMAP" id="MF_01334">
    <property type="entry name" value="Ribosomal_bL25_CTC"/>
    <property type="match status" value="1"/>
</dbReference>
<evidence type="ECO:0000313" key="8">
    <source>
        <dbReference type="EMBL" id="OBY12033.1"/>
    </source>
</evidence>
<evidence type="ECO:0000256" key="1">
    <source>
        <dbReference type="ARBA" id="ARBA00022730"/>
    </source>
</evidence>
<comment type="similarity">
    <text evidence="5">Belongs to the bacterial ribosomal protein bL25 family. CTC subfamily.</text>
</comment>
<dbReference type="NCBIfam" id="TIGR00731">
    <property type="entry name" value="bL25_bact_ctc"/>
    <property type="match status" value="1"/>
</dbReference>
<organism evidence="8 9">
    <name type="scientific">Clostridium paraputrificum</name>
    <dbReference type="NCBI Taxonomy" id="29363"/>
    <lineage>
        <taxon>Bacteria</taxon>
        <taxon>Bacillati</taxon>
        <taxon>Bacillota</taxon>
        <taxon>Clostridia</taxon>
        <taxon>Eubacteriales</taxon>
        <taxon>Clostridiaceae</taxon>
        <taxon>Clostridium</taxon>
    </lineage>
</organism>
<dbReference type="EMBL" id="MAPZ01000010">
    <property type="protein sequence ID" value="OBY12033.1"/>
    <property type="molecule type" value="Genomic_DNA"/>
</dbReference>
<dbReference type="Pfam" id="PF14693">
    <property type="entry name" value="Ribosomal_TL5_C"/>
    <property type="match status" value="1"/>
</dbReference>
<dbReference type="InterPro" id="IPR020930">
    <property type="entry name" value="Ribosomal_uL5_bac-type"/>
</dbReference>
<dbReference type="Gene3D" id="2.170.120.20">
    <property type="entry name" value="Ribosomal protein L25, beta domain"/>
    <property type="match status" value="1"/>
</dbReference>
<dbReference type="InterPro" id="IPR020057">
    <property type="entry name" value="Ribosomal_bL25_b-dom"/>
</dbReference>
<comment type="function">
    <text evidence="5">This is one of the proteins that binds to the 5S RNA in the ribosome where it forms part of the central protuberance.</text>
</comment>
<dbReference type="Proteomes" id="UP000092714">
    <property type="component" value="Unassembled WGS sequence"/>
</dbReference>
<dbReference type="SUPFAM" id="SSF50715">
    <property type="entry name" value="Ribosomal protein L25-like"/>
    <property type="match status" value="1"/>
</dbReference>
<keyword evidence="4 5" id="KW-0687">Ribonucleoprotein</keyword>
<comment type="caution">
    <text evidence="8">The sequence shown here is derived from an EMBL/GenBank/DDBJ whole genome shotgun (WGS) entry which is preliminary data.</text>
</comment>
<dbReference type="InterPro" id="IPR011035">
    <property type="entry name" value="Ribosomal_bL25/Gln-tRNA_synth"/>
</dbReference>
<dbReference type="InterPro" id="IPR037121">
    <property type="entry name" value="Ribosomal_bL25_C"/>
</dbReference>
<dbReference type="Pfam" id="PF01386">
    <property type="entry name" value="Ribosomal_L25p"/>
    <property type="match status" value="1"/>
</dbReference>
<keyword evidence="3 5" id="KW-0689">Ribosomal protein</keyword>
<dbReference type="AlphaFoldDB" id="A0A174G4G8"/>
<dbReference type="OrthoDB" id="9790002at2"/>
<dbReference type="GO" id="GO:0022625">
    <property type="term" value="C:cytosolic large ribosomal subunit"/>
    <property type="evidence" value="ECO:0007669"/>
    <property type="project" value="TreeGrafter"/>
</dbReference>
<evidence type="ECO:0000256" key="5">
    <source>
        <dbReference type="HAMAP-Rule" id="MF_01334"/>
    </source>
</evidence>
<evidence type="ECO:0000256" key="4">
    <source>
        <dbReference type="ARBA" id="ARBA00023274"/>
    </source>
</evidence>
<proteinExistence type="inferred from homology"/>
<dbReference type="GO" id="GO:0008097">
    <property type="term" value="F:5S rRNA binding"/>
    <property type="evidence" value="ECO:0007669"/>
    <property type="project" value="InterPro"/>
</dbReference>
<protein>
    <recommendedName>
        <fullName evidence="5">Large ribosomal subunit protein bL25</fullName>
    </recommendedName>
    <alternativeName>
        <fullName evidence="5">General stress protein CTC</fullName>
    </alternativeName>
</protein>
<comment type="subunit">
    <text evidence="5">Part of the 50S ribosomal subunit; part of the 5S rRNA/L5/L18/L25 subcomplex. Contacts the 5S rRNA. Binds to the 5S rRNA independently of L5 and L18.</text>
</comment>
<keyword evidence="1 5" id="KW-0699">rRNA-binding</keyword>
<dbReference type="GO" id="GO:0003735">
    <property type="term" value="F:structural constituent of ribosome"/>
    <property type="evidence" value="ECO:0007669"/>
    <property type="project" value="InterPro"/>
</dbReference>
<evidence type="ECO:0000259" key="6">
    <source>
        <dbReference type="Pfam" id="PF01386"/>
    </source>
</evidence>
<reference evidence="8 9" key="1">
    <citation type="submission" date="2016-06" db="EMBL/GenBank/DDBJ databases">
        <authorList>
            <person name="Kjaerup R.B."/>
            <person name="Dalgaard T.S."/>
            <person name="Juul-Madsen H.R."/>
        </authorList>
    </citation>
    <scope>NUCLEOTIDE SEQUENCE [LARGE SCALE GENOMIC DNA]</scope>
    <source>
        <strain evidence="8 9">373-A1</strain>
    </source>
</reference>
<name>A0A174G4G8_9CLOT</name>
<dbReference type="CDD" id="cd00495">
    <property type="entry name" value="Ribosomal_L25_TL5_CTC"/>
    <property type="match status" value="1"/>
</dbReference>
<dbReference type="GeneID" id="42775467"/>
<evidence type="ECO:0000313" key="9">
    <source>
        <dbReference type="Proteomes" id="UP000092714"/>
    </source>
</evidence>
<dbReference type="GO" id="GO:0006412">
    <property type="term" value="P:translation"/>
    <property type="evidence" value="ECO:0007669"/>
    <property type="project" value="UniProtKB-UniRule"/>
</dbReference>